<dbReference type="AlphaFoldDB" id="A0A8H3YCP4"/>
<evidence type="ECO:0000259" key="11">
    <source>
        <dbReference type="PROSITE" id="PS50893"/>
    </source>
</evidence>
<feature type="transmembrane region" description="Helical" evidence="8">
    <location>
        <begin position="827"/>
        <end position="854"/>
    </location>
</feature>
<evidence type="ECO:0000256" key="4">
    <source>
        <dbReference type="ARBA" id="ARBA00022741"/>
    </source>
</evidence>
<dbReference type="PANTHER" id="PTHR48041">
    <property type="entry name" value="ABC TRANSPORTER G FAMILY MEMBER 28"/>
    <property type="match status" value="1"/>
</dbReference>
<dbReference type="PROSITE" id="PS00211">
    <property type="entry name" value="ABC_TRANSPORTER_1"/>
    <property type="match status" value="1"/>
</dbReference>
<evidence type="ECO:0000256" key="6">
    <source>
        <dbReference type="ARBA" id="ARBA00022989"/>
    </source>
</evidence>
<feature type="signal peptide" evidence="9">
    <location>
        <begin position="1"/>
        <end position="17"/>
    </location>
</feature>
<feature type="transmembrane region" description="Helical" evidence="8">
    <location>
        <begin position="783"/>
        <end position="806"/>
    </location>
</feature>
<accession>A0A8H3YCP4</accession>
<dbReference type="InterPro" id="IPR003439">
    <property type="entry name" value="ABC_transporter-like_ATP-bd"/>
</dbReference>
<dbReference type="PANTHER" id="PTHR48041:SF139">
    <property type="entry name" value="PROTEIN SCARLET"/>
    <property type="match status" value="1"/>
</dbReference>
<reference evidence="12" key="1">
    <citation type="submission" date="2020-07" db="EMBL/GenBank/DDBJ databases">
        <title>Draft Genome Sequence of a Deep-Sea Yeast, Naganishia (Cryptococcus) liquefaciens strain N6.</title>
        <authorList>
            <person name="Han Y.W."/>
            <person name="Kajitani R."/>
            <person name="Morimoto H."/>
            <person name="Parhat M."/>
            <person name="Tsubouchi H."/>
            <person name="Bakenova O."/>
            <person name="Ogata M."/>
            <person name="Argunhan B."/>
            <person name="Aoki R."/>
            <person name="Kajiwara S."/>
            <person name="Itoh T."/>
            <person name="Iwasaki H."/>
        </authorList>
    </citation>
    <scope>NUCLEOTIDE SEQUENCE</scope>
    <source>
        <strain evidence="12">N6</strain>
    </source>
</reference>
<feature type="chain" id="PRO_5034674238" description="ABC transporter domain-containing protein" evidence="9">
    <location>
        <begin position="18"/>
        <end position="1007"/>
    </location>
</feature>
<keyword evidence="6 8" id="KW-1133">Transmembrane helix</keyword>
<dbReference type="GO" id="GO:0140359">
    <property type="term" value="F:ABC-type transporter activity"/>
    <property type="evidence" value="ECO:0007669"/>
    <property type="project" value="InterPro"/>
</dbReference>
<keyword evidence="5" id="KW-0067">ATP-binding</keyword>
<evidence type="ECO:0000256" key="7">
    <source>
        <dbReference type="ARBA" id="ARBA00023136"/>
    </source>
</evidence>
<dbReference type="InterPro" id="IPR013525">
    <property type="entry name" value="ABC2_TM"/>
</dbReference>
<dbReference type="InterPro" id="IPR003593">
    <property type="entry name" value="AAA+_ATPase"/>
</dbReference>
<dbReference type="OrthoDB" id="66620at2759"/>
<evidence type="ECO:0000256" key="9">
    <source>
        <dbReference type="SAM" id="SignalP"/>
    </source>
</evidence>
<dbReference type="InterPro" id="IPR050352">
    <property type="entry name" value="ABCG_transporters"/>
</dbReference>
<evidence type="ECO:0000256" key="1">
    <source>
        <dbReference type="ARBA" id="ARBA00004141"/>
    </source>
</evidence>
<proteinExistence type="predicted"/>
<evidence type="ECO:0000259" key="10">
    <source>
        <dbReference type="PROSITE" id="PS50835"/>
    </source>
</evidence>
<sequence>MILSFWSLLLPILGASAQTCANYGTPSGNSCLCPPGFVNASSDCSMAVCGGSLGDAGLPGIQIPKTDRGFGNASAEVCACSDGWSGPGCTVCRTSQACRNSFAYLPVADSATPQALNTTLVCNTDPTVYTSSQLSCNVNNPTLRSLFPLESLLTITRTPSDQKVLWANASSTGLGMDLGGSGSAFAQLWYEGVEQFYCKATSCNQTVTTSTTNSANASTYTCQAMECTCISNATFCSGSFDLSGTINSLSGQLIIACNPDGTCSFSQSFLNKLFGPQGLAMTDCTFGECVRQYVIDQALGLVAGWDGGGTGLSGGVIAGLAVVGSLLALTLAAFLLGYYRQRQARKRPLVENDEGLFGGGPKRGVGMTWTGVGYVVADDKNAGVAARLLGAMGIRTRGKGEGRVVLDNVTGRLSPGGFCCILGPSGAGKSTFVDILAGKRKGNGTVSGSVKMFVENGDQTKGRHRIGFVDQSDILAPMSTVRESLMFAAHLRLPENIPEAVKQARVLEILQQLGLTDVADTRIGDVARRGISGGEMRRVSIGLELIAAPDILILDEPTSGLDSVSAANVISVLRTLARDPTNPTTVVASIHQPNSRLYQSFDTVLLLSEGKPIYFGPGGAAPASYFANKGHPCPEGYNVADHLLEIASAGIDDVISEYQHSDMRLRDLGSMQTEEYLLSPIESKPFPGTAFAGVHALGKIDLESSRGSTSPAHLETRGVSSANKACATTFLTQFQVLCGREWRNLKRDKSLLIAHIGLACILGVFAGGLYFDVDLTISGFQNRVGSLFFLGVLLAFSSLSALYNLIEIRPLFLRERSATFYSPNSWLLSRILFDIVPLRLIPIILVSTIVYWMVGLSPHADRFFKFLLILIEYGLQLSIHNFLLAAVIRNGGVAILVSSLYNLFLMTYAGFFVNISKIPPVLRWLRYFSTLNFALEALAVNEVNSGLLIEDTLAGVEVQISAALIMETLFGFNASHYYRDVLVLFAYLAAYSALLLYVVWFWLRETR</sequence>
<comment type="subcellular location">
    <subcellularLocation>
        <location evidence="1">Membrane</location>
        <topology evidence="1">Multi-pass membrane protein</topology>
    </subcellularLocation>
</comment>
<feature type="domain" description="ABC transporter" evidence="11">
    <location>
        <begin position="389"/>
        <end position="634"/>
    </location>
</feature>
<dbReference type="GO" id="GO:0016020">
    <property type="term" value="C:membrane"/>
    <property type="evidence" value="ECO:0007669"/>
    <property type="project" value="UniProtKB-SubCell"/>
</dbReference>
<dbReference type="Proteomes" id="UP000620104">
    <property type="component" value="Unassembled WGS sequence"/>
</dbReference>
<dbReference type="Pfam" id="PF01061">
    <property type="entry name" value="ABC2_membrane"/>
    <property type="match status" value="1"/>
</dbReference>
<dbReference type="PROSITE" id="PS50835">
    <property type="entry name" value="IG_LIKE"/>
    <property type="match status" value="1"/>
</dbReference>
<dbReference type="InterPro" id="IPR007110">
    <property type="entry name" value="Ig-like_dom"/>
</dbReference>
<evidence type="ECO:0000256" key="8">
    <source>
        <dbReference type="SAM" id="Phobius"/>
    </source>
</evidence>
<feature type="transmembrane region" description="Helical" evidence="8">
    <location>
        <begin position="316"/>
        <end position="339"/>
    </location>
</feature>
<keyword evidence="7 8" id="KW-0472">Membrane</keyword>
<protein>
    <recommendedName>
        <fullName evidence="14">ABC transporter domain-containing protein</fullName>
    </recommendedName>
</protein>
<dbReference type="EMBL" id="BLZA01000007">
    <property type="protein sequence ID" value="GHJ84398.1"/>
    <property type="molecule type" value="Genomic_DNA"/>
</dbReference>
<feature type="transmembrane region" description="Helical" evidence="8">
    <location>
        <begin position="893"/>
        <end position="915"/>
    </location>
</feature>
<comment type="caution">
    <text evidence="12">The sequence shown here is derived from an EMBL/GenBank/DDBJ whole genome shotgun (WGS) entry which is preliminary data.</text>
</comment>
<dbReference type="SMART" id="SM00382">
    <property type="entry name" value="AAA"/>
    <property type="match status" value="1"/>
</dbReference>
<name>A0A8H3YCP4_9TREE</name>
<dbReference type="GO" id="GO:0005524">
    <property type="term" value="F:ATP binding"/>
    <property type="evidence" value="ECO:0007669"/>
    <property type="project" value="UniProtKB-KW"/>
</dbReference>
<keyword evidence="9" id="KW-0732">Signal</keyword>
<dbReference type="PROSITE" id="PS50893">
    <property type="entry name" value="ABC_TRANSPORTER_2"/>
    <property type="match status" value="1"/>
</dbReference>
<dbReference type="Pfam" id="PF00005">
    <property type="entry name" value="ABC_tran"/>
    <property type="match status" value="1"/>
</dbReference>
<evidence type="ECO:0000256" key="2">
    <source>
        <dbReference type="ARBA" id="ARBA00022448"/>
    </source>
</evidence>
<evidence type="ECO:0000256" key="3">
    <source>
        <dbReference type="ARBA" id="ARBA00022692"/>
    </source>
</evidence>
<dbReference type="InterPro" id="IPR017871">
    <property type="entry name" value="ABC_transporter-like_CS"/>
</dbReference>
<dbReference type="Gene3D" id="3.40.50.300">
    <property type="entry name" value="P-loop containing nucleotide triphosphate hydrolases"/>
    <property type="match status" value="1"/>
</dbReference>
<dbReference type="InterPro" id="IPR027417">
    <property type="entry name" value="P-loop_NTPase"/>
</dbReference>
<feature type="transmembrane region" description="Helical" evidence="8">
    <location>
        <begin position="981"/>
        <end position="1003"/>
    </location>
</feature>
<evidence type="ECO:0000313" key="13">
    <source>
        <dbReference type="Proteomes" id="UP000620104"/>
    </source>
</evidence>
<dbReference type="GO" id="GO:0016887">
    <property type="term" value="F:ATP hydrolysis activity"/>
    <property type="evidence" value="ECO:0007669"/>
    <property type="project" value="InterPro"/>
</dbReference>
<keyword evidence="13" id="KW-1185">Reference proteome</keyword>
<feature type="domain" description="Ig-like" evidence="10">
    <location>
        <begin position="113"/>
        <end position="243"/>
    </location>
</feature>
<evidence type="ECO:0008006" key="14">
    <source>
        <dbReference type="Google" id="ProtNLM"/>
    </source>
</evidence>
<evidence type="ECO:0000313" key="12">
    <source>
        <dbReference type="EMBL" id="GHJ84398.1"/>
    </source>
</evidence>
<feature type="transmembrane region" description="Helical" evidence="8">
    <location>
        <begin position="866"/>
        <end position="886"/>
    </location>
</feature>
<gene>
    <name evidence="12" type="ORF">NliqN6_0800</name>
</gene>
<organism evidence="12 13">
    <name type="scientific">Naganishia liquefaciens</name>
    <dbReference type="NCBI Taxonomy" id="104408"/>
    <lineage>
        <taxon>Eukaryota</taxon>
        <taxon>Fungi</taxon>
        <taxon>Dikarya</taxon>
        <taxon>Basidiomycota</taxon>
        <taxon>Agaricomycotina</taxon>
        <taxon>Tremellomycetes</taxon>
        <taxon>Filobasidiales</taxon>
        <taxon>Filobasidiaceae</taxon>
        <taxon>Naganishia</taxon>
    </lineage>
</organism>
<keyword evidence="4" id="KW-0547">Nucleotide-binding</keyword>
<keyword evidence="3 8" id="KW-0812">Transmembrane</keyword>
<feature type="transmembrane region" description="Helical" evidence="8">
    <location>
        <begin position="750"/>
        <end position="771"/>
    </location>
</feature>
<dbReference type="SUPFAM" id="SSF52540">
    <property type="entry name" value="P-loop containing nucleoside triphosphate hydrolases"/>
    <property type="match status" value="1"/>
</dbReference>
<keyword evidence="2" id="KW-0813">Transport</keyword>
<evidence type="ECO:0000256" key="5">
    <source>
        <dbReference type="ARBA" id="ARBA00022840"/>
    </source>
</evidence>